<name>A0AAD7N2U0_9AGAR</name>
<organism evidence="2 3">
    <name type="scientific">Mycena metata</name>
    <dbReference type="NCBI Taxonomy" id="1033252"/>
    <lineage>
        <taxon>Eukaryota</taxon>
        <taxon>Fungi</taxon>
        <taxon>Dikarya</taxon>
        <taxon>Basidiomycota</taxon>
        <taxon>Agaricomycotina</taxon>
        <taxon>Agaricomycetes</taxon>
        <taxon>Agaricomycetidae</taxon>
        <taxon>Agaricales</taxon>
        <taxon>Marasmiineae</taxon>
        <taxon>Mycenaceae</taxon>
        <taxon>Mycena</taxon>
    </lineage>
</organism>
<dbReference type="EMBL" id="JARKIB010000092">
    <property type="protein sequence ID" value="KAJ7743100.1"/>
    <property type="molecule type" value="Genomic_DNA"/>
</dbReference>
<proteinExistence type="predicted"/>
<dbReference type="AlphaFoldDB" id="A0AAD7N2U0"/>
<evidence type="ECO:0000256" key="1">
    <source>
        <dbReference type="SAM" id="MobiDB-lite"/>
    </source>
</evidence>
<sequence length="132" mass="14640">MMRDGSLGVAIVARQVMVIQAARTHTRRDRFLDVYTFLPFSFTPAAPSNSSSSSTSRTAPAPRRGGTFLATPAPRARITTSDILTIFPPADVLATRAPAPGMLELPEEAWREFTLLSERTQRRYEKMWEALG</sequence>
<gene>
    <name evidence="2" type="ORF">B0H16DRAFT_1423031</name>
</gene>
<feature type="region of interest" description="Disordered" evidence="1">
    <location>
        <begin position="42"/>
        <end position="72"/>
    </location>
</feature>
<dbReference type="Proteomes" id="UP001215598">
    <property type="component" value="Unassembled WGS sequence"/>
</dbReference>
<reference evidence="2" key="1">
    <citation type="submission" date="2023-03" db="EMBL/GenBank/DDBJ databases">
        <title>Massive genome expansion in bonnet fungi (Mycena s.s.) driven by repeated elements and novel gene families across ecological guilds.</title>
        <authorList>
            <consortium name="Lawrence Berkeley National Laboratory"/>
            <person name="Harder C.B."/>
            <person name="Miyauchi S."/>
            <person name="Viragh M."/>
            <person name="Kuo A."/>
            <person name="Thoen E."/>
            <person name="Andreopoulos B."/>
            <person name="Lu D."/>
            <person name="Skrede I."/>
            <person name="Drula E."/>
            <person name="Henrissat B."/>
            <person name="Morin E."/>
            <person name="Kohler A."/>
            <person name="Barry K."/>
            <person name="LaButti K."/>
            <person name="Morin E."/>
            <person name="Salamov A."/>
            <person name="Lipzen A."/>
            <person name="Mereny Z."/>
            <person name="Hegedus B."/>
            <person name="Baldrian P."/>
            <person name="Stursova M."/>
            <person name="Weitz H."/>
            <person name="Taylor A."/>
            <person name="Grigoriev I.V."/>
            <person name="Nagy L.G."/>
            <person name="Martin F."/>
            <person name="Kauserud H."/>
        </authorList>
    </citation>
    <scope>NUCLEOTIDE SEQUENCE</scope>
    <source>
        <strain evidence="2">CBHHK182m</strain>
    </source>
</reference>
<feature type="compositionally biased region" description="Low complexity" evidence="1">
    <location>
        <begin position="42"/>
        <end position="64"/>
    </location>
</feature>
<evidence type="ECO:0000313" key="3">
    <source>
        <dbReference type="Proteomes" id="UP001215598"/>
    </source>
</evidence>
<evidence type="ECO:0000313" key="2">
    <source>
        <dbReference type="EMBL" id="KAJ7743100.1"/>
    </source>
</evidence>
<keyword evidence="3" id="KW-1185">Reference proteome</keyword>
<protein>
    <submittedName>
        <fullName evidence="2">Uncharacterized protein</fullName>
    </submittedName>
</protein>
<accession>A0AAD7N2U0</accession>
<comment type="caution">
    <text evidence="2">The sequence shown here is derived from an EMBL/GenBank/DDBJ whole genome shotgun (WGS) entry which is preliminary data.</text>
</comment>